<keyword evidence="1" id="KW-0732">Signal</keyword>
<proteinExistence type="predicted"/>
<accession>A0A975B1I4</accession>
<organism evidence="2 3">
    <name type="scientific">Sulfurimonas aquatica</name>
    <dbReference type="NCBI Taxonomy" id="2672570"/>
    <lineage>
        <taxon>Bacteria</taxon>
        <taxon>Pseudomonadati</taxon>
        <taxon>Campylobacterota</taxon>
        <taxon>Epsilonproteobacteria</taxon>
        <taxon>Campylobacterales</taxon>
        <taxon>Sulfurimonadaceae</taxon>
        <taxon>Sulfurimonas</taxon>
    </lineage>
</organism>
<dbReference type="RefSeq" id="WP_207561328.1">
    <property type="nucleotide sequence ID" value="NZ_CP046072.1"/>
</dbReference>
<evidence type="ECO:0000313" key="3">
    <source>
        <dbReference type="Proteomes" id="UP000671852"/>
    </source>
</evidence>
<feature type="signal peptide" evidence="1">
    <location>
        <begin position="1"/>
        <end position="21"/>
    </location>
</feature>
<dbReference type="EMBL" id="CP046072">
    <property type="protein sequence ID" value="QSZ42511.1"/>
    <property type="molecule type" value="Genomic_DNA"/>
</dbReference>
<keyword evidence="3" id="KW-1185">Reference proteome</keyword>
<name>A0A975B1I4_9BACT</name>
<sequence length="87" mass="9769">MKLRLLLSIFFVIVTTLSALHETEHTLQGEETCLVCHVNDNLTSADILSIPTEALNFHYESILDNGQVANLHLQDRSNQNRAPPKQS</sequence>
<protein>
    <submittedName>
        <fullName evidence="2">Uncharacterized protein</fullName>
    </submittedName>
</protein>
<evidence type="ECO:0000313" key="2">
    <source>
        <dbReference type="EMBL" id="QSZ42511.1"/>
    </source>
</evidence>
<dbReference type="AlphaFoldDB" id="A0A975B1I4"/>
<reference evidence="2" key="1">
    <citation type="submission" date="2019-11" db="EMBL/GenBank/DDBJ databases">
        <authorList>
            <person name="Kojima H."/>
        </authorList>
    </citation>
    <scope>NUCLEOTIDE SEQUENCE</scope>
    <source>
        <strain evidence="2">H1576</strain>
    </source>
</reference>
<gene>
    <name evidence="2" type="ORF">GJV85_10440</name>
</gene>
<dbReference type="Proteomes" id="UP000671852">
    <property type="component" value="Chromosome"/>
</dbReference>
<reference evidence="2" key="2">
    <citation type="submission" date="2021-04" db="EMBL/GenBank/DDBJ databases">
        <title>Isolation and characterization of a novel species of the genus Sulfurimonas.</title>
        <authorList>
            <person name="Fukui M."/>
        </authorList>
    </citation>
    <scope>NUCLEOTIDE SEQUENCE</scope>
    <source>
        <strain evidence="2">H1576</strain>
    </source>
</reference>
<evidence type="ECO:0000256" key="1">
    <source>
        <dbReference type="SAM" id="SignalP"/>
    </source>
</evidence>
<feature type="chain" id="PRO_5037377065" evidence="1">
    <location>
        <begin position="22"/>
        <end position="87"/>
    </location>
</feature>
<dbReference type="KEGG" id="saqt:GJV85_10440"/>